<name>A0AAW1N0B3_POPJA</name>
<proteinExistence type="predicted"/>
<keyword evidence="1" id="KW-0812">Transmembrane</keyword>
<sequence>MVLAPKNTAAAVLVKEGHKRDHVTFKVEEVSIASTKPIGHLRVTVDDKQFGTFKVEEVSIASTKPIGHLRVTVDDKQFGKHTETMKNKPEMSLAYLFSLYCTVLCTICCCMIVEYGAKLCNF</sequence>
<dbReference type="AlphaFoldDB" id="A0AAW1N0B3"/>
<accession>A0AAW1N0B3</accession>
<evidence type="ECO:0000313" key="2">
    <source>
        <dbReference type="EMBL" id="KAK9752556.1"/>
    </source>
</evidence>
<protein>
    <submittedName>
        <fullName evidence="2">Uncharacterized protein</fullName>
    </submittedName>
</protein>
<reference evidence="2 3" key="1">
    <citation type="journal article" date="2024" name="BMC Genomics">
        <title>De novo assembly and annotation of Popillia japonica's genome with initial clues to its potential as an invasive pest.</title>
        <authorList>
            <person name="Cucini C."/>
            <person name="Boschi S."/>
            <person name="Funari R."/>
            <person name="Cardaioli E."/>
            <person name="Iannotti N."/>
            <person name="Marturano G."/>
            <person name="Paoli F."/>
            <person name="Bruttini M."/>
            <person name="Carapelli A."/>
            <person name="Frati F."/>
            <person name="Nardi F."/>
        </authorList>
    </citation>
    <scope>NUCLEOTIDE SEQUENCE [LARGE SCALE GENOMIC DNA]</scope>
    <source>
        <strain evidence="2">DMR45628</strain>
    </source>
</reference>
<keyword evidence="1" id="KW-0472">Membrane</keyword>
<keyword evidence="3" id="KW-1185">Reference proteome</keyword>
<dbReference type="Proteomes" id="UP001458880">
    <property type="component" value="Unassembled WGS sequence"/>
</dbReference>
<gene>
    <name evidence="2" type="ORF">QE152_g4123</name>
</gene>
<comment type="caution">
    <text evidence="2">The sequence shown here is derived from an EMBL/GenBank/DDBJ whole genome shotgun (WGS) entry which is preliminary data.</text>
</comment>
<keyword evidence="1" id="KW-1133">Transmembrane helix</keyword>
<dbReference type="EMBL" id="JASPKY010000019">
    <property type="protein sequence ID" value="KAK9752556.1"/>
    <property type="molecule type" value="Genomic_DNA"/>
</dbReference>
<evidence type="ECO:0000256" key="1">
    <source>
        <dbReference type="SAM" id="Phobius"/>
    </source>
</evidence>
<organism evidence="2 3">
    <name type="scientific">Popillia japonica</name>
    <name type="common">Japanese beetle</name>
    <dbReference type="NCBI Taxonomy" id="7064"/>
    <lineage>
        <taxon>Eukaryota</taxon>
        <taxon>Metazoa</taxon>
        <taxon>Ecdysozoa</taxon>
        <taxon>Arthropoda</taxon>
        <taxon>Hexapoda</taxon>
        <taxon>Insecta</taxon>
        <taxon>Pterygota</taxon>
        <taxon>Neoptera</taxon>
        <taxon>Endopterygota</taxon>
        <taxon>Coleoptera</taxon>
        <taxon>Polyphaga</taxon>
        <taxon>Scarabaeiformia</taxon>
        <taxon>Scarabaeidae</taxon>
        <taxon>Rutelinae</taxon>
        <taxon>Popillia</taxon>
    </lineage>
</organism>
<feature type="transmembrane region" description="Helical" evidence="1">
    <location>
        <begin position="93"/>
        <end position="117"/>
    </location>
</feature>
<evidence type="ECO:0000313" key="3">
    <source>
        <dbReference type="Proteomes" id="UP001458880"/>
    </source>
</evidence>